<dbReference type="Proteomes" id="UP000829925">
    <property type="component" value="Chromosome"/>
</dbReference>
<evidence type="ECO:0000313" key="3">
    <source>
        <dbReference type="Proteomes" id="UP000829925"/>
    </source>
</evidence>
<dbReference type="KEGG" id="haei:MUN82_17025"/>
<keyword evidence="3" id="KW-1185">Reference proteome</keyword>
<dbReference type="EMBL" id="CP095053">
    <property type="protein sequence ID" value="UOR04639.1"/>
    <property type="molecule type" value="Genomic_DNA"/>
</dbReference>
<feature type="signal peptide" evidence="1">
    <location>
        <begin position="1"/>
        <end position="28"/>
    </location>
</feature>
<dbReference type="AlphaFoldDB" id="A0A8T9SXY7"/>
<feature type="chain" id="PRO_5035713105" description="Auto-transporter adhesin head GIN domain-containing protein" evidence="1">
    <location>
        <begin position="29"/>
        <end position="310"/>
    </location>
</feature>
<reference evidence="2 3" key="1">
    <citation type="submission" date="2022-04" db="EMBL/GenBank/DDBJ databases">
        <title>Hymenobacter sp. isolated from the air.</title>
        <authorList>
            <person name="Won M."/>
            <person name="Lee C.-M."/>
            <person name="Woen H.-Y."/>
            <person name="Kwon S.-W."/>
        </authorList>
    </citation>
    <scope>NUCLEOTIDE SEQUENCE [LARGE SCALE GENOMIC DNA]</scope>
    <source>
        <strain evidence="3">5413 J-13</strain>
    </source>
</reference>
<evidence type="ECO:0008006" key="4">
    <source>
        <dbReference type="Google" id="ProtNLM"/>
    </source>
</evidence>
<organism evidence="2 3">
    <name type="scientific">Hymenobacter aerilatus</name>
    <dbReference type="NCBI Taxonomy" id="2932251"/>
    <lineage>
        <taxon>Bacteria</taxon>
        <taxon>Pseudomonadati</taxon>
        <taxon>Bacteroidota</taxon>
        <taxon>Cytophagia</taxon>
        <taxon>Cytophagales</taxon>
        <taxon>Hymenobacteraceae</taxon>
        <taxon>Hymenobacter</taxon>
    </lineage>
</organism>
<gene>
    <name evidence="2" type="ORF">MUN82_17025</name>
</gene>
<proteinExistence type="predicted"/>
<accession>A0A8T9SXY7</accession>
<dbReference type="PROSITE" id="PS51257">
    <property type="entry name" value="PROKAR_LIPOPROTEIN"/>
    <property type="match status" value="1"/>
</dbReference>
<evidence type="ECO:0000313" key="2">
    <source>
        <dbReference type="EMBL" id="UOR04639.1"/>
    </source>
</evidence>
<name>A0A8T9SXY7_9BACT</name>
<evidence type="ECO:0000256" key="1">
    <source>
        <dbReference type="SAM" id="SignalP"/>
    </source>
</evidence>
<dbReference type="RefSeq" id="WP_245092402.1">
    <property type="nucleotide sequence ID" value="NZ_CP095053.1"/>
</dbReference>
<sequence>MNRIVRNRYRAGMLLMLLWLLSCLGTQAQQKVQVVTRTLEQRWIGKPNMLVRIQAEKATLRVQGWDKPTVEVVLRLSARHPDRAVAERDLAAAQYRLQENASAINLINFFSLPSGAPTVQSDLRAEYTVMMPASNPLQAANTYGQTTLAGLNGEQKLEQNFGQISLRDLRGSLSATIRYADLVATNVHADFICEANKSAVQLLGLGGSCFVRNYYGSIQVQPAAELRKLTVEADRTKVIISAAEPALFAYQLNVLQGQLVVPPAYAAAKKGAASRASLTTKPASGTQPLVRASTSYSSLILQTQLLSTQF</sequence>
<keyword evidence="1" id="KW-0732">Signal</keyword>
<protein>
    <recommendedName>
        <fullName evidence="4">Auto-transporter adhesin head GIN domain-containing protein</fullName>
    </recommendedName>
</protein>